<dbReference type="InterPro" id="IPR004710">
    <property type="entry name" value="Bilac:Na_transpt"/>
</dbReference>
<dbReference type="AlphaFoldDB" id="A0AB34IEY3"/>
<evidence type="ECO:0000313" key="10">
    <source>
        <dbReference type="Proteomes" id="UP001515480"/>
    </source>
</evidence>
<evidence type="ECO:0000256" key="1">
    <source>
        <dbReference type="ARBA" id="ARBA00004141"/>
    </source>
</evidence>
<feature type="transmembrane region" description="Helical" evidence="7">
    <location>
        <begin position="35"/>
        <end position="55"/>
    </location>
</feature>
<dbReference type="InterPro" id="IPR038770">
    <property type="entry name" value="Na+/solute_symporter_sf"/>
</dbReference>
<name>A0AB34IEY3_PRYPA</name>
<evidence type="ECO:0000256" key="2">
    <source>
        <dbReference type="ARBA" id="ARBA00006528"/>
    </source>
</evidence>
<keyword evidence="3 7" id="KW-0812">Transmembrane</keyword>
<dbReference type="Gene3D" id="1.20.1530.20">
    <property type="match status" value="1"/>
</dbReference>
<evidence type="ECO:0000256" key="5">
    <source>
        <dbReference type="ARBA" id="ARBA00023136"/>
    </source>
</evidence>
<evidence type="ECO:0000256" key="7">
    <source>
        <dbReference type="SAM" id="Phobius"/>
    </source>
</evidence>
<dbReference type="Proteomes" id="UP001515480">
    <property type="component" value="Unassembled WGS sequence"/>
</dbReference>
<evidence type="ECO:0000256" key="6">
    <source>
        <dbReference type="SAM" id="MobiDB-lite"/>
    </source>
</evidence>
<evidence type="ECO:0000313" key="9">
    <source>
        <dbReference type="EMBL" id="KAL1496347.1"/>
    </source>
</evidence>
<comment type="similarity">
    <text evidence="2">Belongs to the bile acid:sodium symporter (BASS) (TC 2.A.28) family.</text>
</comment>
<feature type="transmembrane region" description="Helical" evidence="7">
    <location>
        <begin position="62"/>
        <end position="82"/>
    </location>
</feature>
<sequence length="400" mass="42324">MAGEVVAQLLLFLLITGMAASCEPKLLVLQLRKGWGVLAGVCCHFLFMPFLGFLCSRGEPPVTAVTLLIVTTSPSGGFSGLWCSLCNADLALSVAVTTASTLVSCGMLPLNLYLYVGRLSGRSVAIDWAQVTISVVVVVSAVATGLSCAVVWPSWRAVANKAGSAAGVALMVFSAFASTTSHDPIWTKPFTWFLACSLPCLAGLCLSFTLSRLLRLPPPEATTVAIECVYQNTAMALSIALSAFPQSDAGMAASVTLVYGLAEICFIACFALCAWQLGQTYAPRTDGFCTVLLGNYQPQDTPPDSTANTEAADHSSSGTLDQPESTRSSWLPAMSSRTFFQPMIDRFRHSLQVRQRIDPDTYGALSAPLATSRVEPSADASIPRASSIPERAPAENLSQS</sequence>
<evidence type="ECO:0000256" key="3">
    <source>
        <dbReference type="ARBA" id="ARBA00022692"/>
    </source>
</evidence>
<feature type="region of interest" description="Disordered" evidence="6">
    <location>
        <begin position="368"/>
        <end position="400"/>
    </location>
</feature>
<feature type="transmembrane region" description="Helical" evidence="7">
    <location>
        <begin position="94"/>
        <end position="116"/>
    </location>
</feature>
<dbReference type="EMBL" id="JBGBPQ010000029">
    <property type="protein sequence ID" value="KAL1496347.1"/>
    <property type="molecule type" value="Genomic_DNA"/>
</dbReference>
<organism evidence="9 10">
    <name type="scientific">Prymnesium parvum</name>
    <name type="common">Toxic golden alga</name>
    <dbReference type="NCBI Taxonomy" id="97485"/>
    <lineage>
        <taxon>Eukaryota</taxon>
        <taxon>Haptista</taxon>
        <taxon>Haptophyta</taxon>
        <taxon>Prymnesiophyceae</taxon>
        <taxon>Prymnesiales</taxon>
        <taxon>Prymnesiaceae</taxon>
        <taxon>Prymnesium</taxon>
    </lineage>
</organism>
<dbReference type="PANTHER" id="PTHR10361:SF28">
    <property type="entry name" value="P3 PROTEIN-RELATED"/>
    <property type="match status" value="1"/>
</dbReference>
<feature type="transmembrane region" description="Helical" evidence="7">
    <location>
        <begin position="158"/>
        <end position="178"/>
    </location>
</feature>
<keyword evidence="8" id="KW-0732">Signal</keyword>
<feature type="transmembrane region" description="Helical" evidence="7">
    <location>
        <begin position="251"/>
        <end position="275"/>
    </location>
</feature>
<feature type="chain" id="PRO_5044279117" description="Solute carrier family 10 member 6" evidence="8">
    <location>
        <begin position="22"/>
        <end position="400"/>
    </location>
</feature>
<evidence type="ECO:0000256" key="8">
    <source>
        <dbReference type="SAM" id="SignalP"/>
    </source>
</evidence>
<feature type="region of interest" description="Disordered" evidence="6">
    <location>
        <begin position="300"/>
        <end position="328"/>
    </location>
</feature>
<evidence type="ECO:0000256" key="4">
    <source>
        <dbReference type="ARBA" id="ARBA00022989"/>
    </source>
</evidence>
<comment type="subcellular location">
    <subcellularLocation>
        <location evidence="1">Membrane</location>
        <topology evidence="1">Multi-pass membrane protein</topology>
    </subcellularLocation>
</comment>
<feature type="transmembrane region" description="Helical" evidence="7">
    <location>
        <begin position="190"/>
        <end position="210"/>
    </location>
</feature>
<proteinExistence type="inferred from homology"/>
<feature type="transmembrane region" description="Helical" evidence="7">
    <location>
        <begin position="128"/>
        <end position="152"/>
    </location>
</feature>
<reference evidence="9 10" key="1">
    <citation type="journal article" date="2024" name="Science">
        <title>Giant polyketide synthase enzymes in the biosynthesis of giant marine polyether toxins.</title>
        <authorList>
            <person name="Fallon T.R."/>
            <person name="Shende V.V."/>
            <person name="Wierzbicki I.H."/>
            <person name="Pendleton A.L."/>
            <person name="Watervoot N.F."/>
            <person name="Auber R.P."/>
            <person name="Gonzalez D.J."/>
            <person name="Wisecaver J.H."/>
            <person name="Moore B.S."/>
        </authorList>
    </citation>
    <scope>NUCLEOTIDE SEQUENCE [LARGE SCALE GENOMIC DNA]</scope>
    <source>
        <strain evidence="9 10">12B1</strain>
    </source>
</reference>
<keyword evidence="10" id="KW-1185">Reference proteome</keyword>
<dbReference type="GO" id="GO:0016020">
    <property type="term" value="C:membrane"/>
    <property type="evidence" value="ECO:0007669"/>
    <property type="project" value="UniProtKB-SubCell"/>
</dbReference>
<gene>
    <name evidence="9" type="ORF">AB1Y20_016303</name>
</gene>
<comment type="caution">
    <text evidence="9">The sequence shown here is derived from an EMBL/GenBank/DDBJ whole genome shotgun (WGS) entry which is preliminary data.</text>
</comment>
<accession>A0AB34IEY3</accession>
<dbReference type="InterPro" id="IPR002657">
    <property type="entry name" value="BilAc:Na_symport/Acr3"/>
</dbReference>
<protein>
    <recommendedName>
        <fullName evidence="11">Solute carrier family 10 member 6</fullName>
    </recommendedName>
</protein>
<dbReference type="Pfam" id="PF01758">
    <property type="entry name" value="SBF"/>
    <property type="match status" value="1"/>
</dbReference>
<keyword evidence="4 7" id="KW-1133">Transmembrane helix</keyword>
<feature type="signal peptide" evidence="8">
    <location>
        <begin position="1"/>
        <end position="21"/>
    </location>
</feature>
<evidence type="ECO:0008006" key="11">
    <source>
        <dbReference type="Google" id="ProtNLM"/>
    </source>
</evidence>
<keyword evidence="5 7" id="KW-0472">Membrane</keyword>
<dbReference type="PANTHER" id="PTHR10361">
    <property type="entry name" value="SODIUM-BILE ACID COTRANSPORTER"/>
    <property type="match status" value="1"/>
</dbReference>